<accession>A0A0M9ABS6</accession>
<dbReference type="AlphaFoldDB" id="A0A0M9ABS6"/>
<sequence length="75" mass="8581">MITILSKLGRLESNFSLKPEKTSGASSQKYIQLQKYSSLEIINLQQNSTRVRTNPLQIRSTLDPVETFLEKSKRP</sequence>
<protein>
    <submittedName>
        <fullName evidence="1">Uncharacterized protein</fullName>
    </submittedName>
</protein>
<organism evidence="1 2">
    <name type="scientific">Melipona quadrifasciata</name>
    <dbReference type="NCBI Taxonomy" id="166423"/>
    <lineage>
        <taxon>Eukaryota</taxon>
        <taxon>Metazoa</taxon>
        <taxon>Ecdysozoa</taxon>
        <taxon>Arthropoda</taxon>
        <taxon>Hexapoda</taxon>
        <taxon>Insecta</taxon>
        <taxon>Pterygota</taxon>
        <taxon>Neoptera</taxon>
        <taxon>Endopterygota</taxon>
        <taxon>Hymenoptera</taxon>
        <taxon>Apocrita</taxon>
        <taxon>Aculeata</taxon>
        <taxon>Apoidea</taxon>
        <taxon>Anthophila</taxon>
        <taxon>Apidae</taxon>
        <taxon>Melipona</taxon>
    </lineage>
</organism>
<reference evidence="1 2" key="1">
    <citation type="submission" date="2015-07" db="EMBL/GenBank/DDBJ databases">
        <title>The genome of Melipona quadrifasciata.</title>
        <authorList>
            <person name="Pan H."/>
            <person name="Kapheim K."/>
        </authorList>
    </citation>
    <scope>NUCLEOTIDE SEQUENCE [LARGE SCALE GENOMIC DNA]</scope>
    <source>
        <strain evidence="1">0111107301</strain>
        <tissue evidence="1">Whole body</tissue>
    </source>
</reference>
<evidence type="ECO:0000313" key="2">
    <source>
        <dbReference type="Proteomes" id="UP000053105"/>
    </source>
</evidence>
<proteinExistence type="predicted"/>
<dbReference type="Proteomes" id="UP000053105">
    <property type="component" value="Unassembled WGS sequence"/>
</dbReference>
<dbReference type="EMBL" id="KQ435689">
    <property type="protein sequence ID" value="KOX81307.1"/>
    <property type="molecule type" value="Genomic_DNA"/>
</dbReference>
<keyword evidence="2" id="KW-1185">Reference proteome</keyword>
<evidence type="ECO:0000313" key="1">
    <source>
        <dbReference type="EMBL" id="KOX81307.1"/>
    </source>
</evidence>
<gene>
    <name evidence="1" type="ORF">WN51_00215</name>
</gene>
<name>A0A0M9ABS6_9HYME</name>